<proteinExistence type="predicted"/>
<feature type="coiled-coil region" evidence="1">
    <location>
        <begin position="194"/>
        <end position="281"/>
    </location>
</feature>
<keyword evidence="1" id="KW-0175">Coiled coil</keyword>
<organism evidence="2 3">
    <name type="scientific">Tritrichomonas musculus</name>
    <dbReference type="NCBI Taxonomy" id="1915356"/>
    <lineage>
        <taxon>Eukaryota</taxon>
        <taxon>Metamonada</taxon>
        <taxon>Parabasalia</taxon>
        <taxon>Tritrichomonadida</taxon>
        <taxon>Tritrichomonadidae</taxon>
        <taxon>Tritrichomonas</taxon>
    </lineage>
</organism>
<accession>A0ABR2IEM6</accession>
<dbReference type="EMBL" id="JAPFFF010000018">
    <property type="protein sequence ID" value="KAK8860670.1"/>
    <property type="molecule type" value="Genomic_DNA"/>
</dbReference>
<comment type="caution">
    <text evidence="2">The sequence shown here is derived from an EMBL/GenBank/DDBJ whole genome shotgun (WGS) entry which is preliminary data.</text>
</comment>
<sequence length="294" mass="35470">MYPQEYETLTYEICNKFRKYLRYIAVDIQDVCYSYRDEKDRDLSFWMSSTNEIDSTIRNFLFIEKFADYRKPIEAFKDKFEHFSQNLKAKKHDLLNEIIFQLKEIDNSDIKNLLSNIAFEDDKKWSDIDKTLRKMKNKKEITLELYQKSFDSSIRGKAISHIMSVIKELNNFYESMPKVMTMDEQKIYVLQRENDKLTKQNKVKDTQIRQLQNEKTRMQSRLDSEIKTHNDDLRKADVQLTGQKEKEKEYIEKIKELQEELAKYKNQLSQYEQEKATNDDLFKEILLISLDKNC</sequence>
<name>A0ABR2IEM6_9EUKA</name>
<evidence type="ECO:0000256" key="1">
    <source>
        <dbReference type="SAM" id="Coils"/>
    </source>
</evidence>
<protein>
    <submittedName>
        <fullName evidence="2">Uncharacterized protein</fullName>
    </submittedName>
</protein>
<keyword evidence="3" id="KW-1185">Reference proteome</keyword>
<reference evidence="2 3" key="1">
    <citation type="submission" date="2024-04" db="EMBL/GenBank/DDBJ databases">
        <title>Tritrichomonas musculus Genome.</title>
        <authorList>
            <person name="Alves-Ferreira E."/>
            <person name="Grigg M."/>
            <person name="Lorenzi H."/>
            <person name="Galac M."/>
        </authorList>
    </citation>
    <scope>NUCLEOTIDE SEQUENCE [LARGE SCALE GENOMIC DNA]</scope>
    <source>
        <strain evidence="2 3">EAF2021</strain>
    </source>
</reference>
<gene>
    <name evidence="2" type="ORF">M9Y10_012335</name>
</gene>
<evidence type="ECO:0000313" key="2">
    <source>
        <dbReference type="EMBL" id="KAK8860670.1"/>
    </source>
</evidence>
<dbReference type="Proteomes" id="UP001470230">
    <property type="component" value="Unassembled WGS sequence"/>
</dbReference>
<evidence type="ECO:0000313" key="3">
    <source>
        <dbReference type="Proteomes" id="UP001470230"/>
    </source>
</evidence>